<dbReference type="KEGG" id="rsb:RS694_12410"/>
<evidence type="ECO:0000313" key="2">
    <source>
        <dbReference type="Proteomes" id="UP000186110"/>
    </source>
</evidence>
<name>A0A1P8KB61_9BURK</name>
<accession>A0A1P8KB61</accession>
<keyword evidence="2" id="KW-1185">Reference proteome</keyword>
<evidence type="ECO:0000313" key="1">
    <source>
        <dbReference type="EMBL" id="APW43247.1"/>
    </source>
</evidence>
<gene>
    <name evidence="1" type="ORF">RS694_12410</name>
</gene>
<sequence length="175" mass="18282">MAFNMAASVSSLGLDVRTLTMRFVALAITSLLALVLAGCAVAPAAKHEVQIAHLPVEQVFPLEGEQCGCMSFRAGAQQAKNAALFSFTPTQGRLRVNGQNLELKQAAHRTAAGGHVNEFTGSGVSALLTAKEVPFLQACSPYPEPPVHGSCFVGTLDVKAEQGSESLQVVQLCGC</sequence>
<dbReference type="AlphaFoldDB" id="A0A1P8KB61"/>
<protein>
    <submittedName>
        <fullName evidence="1">Uncharacterized protein</fullName>
    </submittedName>
</protein>
<organism evidence="1 2">
    <name type="scientific">Rhodoferax saidenbachensis</name>
    <dbReference type="NCBI Taxonomy" id="1484693"/>
    <lineage>
        <taxon>Bacteria</taxon>
        <taxon>Pseudomonadati</taxon>
        <taxon>Pseudomonadota</taxon>
        <taxon>Betaproteobacteria</taxon>
        <taxon>Burkholderiales</taxon>
        <taxon>Comamonadaceae</taxon>
        <taxon>Rhodoferax</taxon>
    </lineage>
</organism>
<dbReference type="Proteomes" id="UP000186110">
    <property type="component" value="Chromosome"/>
</dbReference>
<reference evidence="1 2" key="1">
    <citation type="submission" date="2017-01" db="EMBL/GenBank/DDBJ databases">
        <authorList>
            <person name="Mah S.A."/>
            <person name="Swanson W.J."/>
            <person name="Moy G.W."/>
            <person name="Vacquier V.D."/>
        </authorList>
    </citation>
    <scope>NUCLEOTIDE SEQUENCE [LARGE SCALE GENOMIC DNA]</scope>
    <source>
        <strain evidence="1 2">DSM 22694</strain>
    </source>
</reference>
<proteinExistence type="predicted"/>
<dbReference type="EMBL" id="CP019239">
    <property type="protein sequence ID" value="APW43247.1"/>
    <property type="molecule type" value="Genomic_DNA"/>
</dbReference>